<evidence type="ECO:0000313" key="3">
    <source>
        <dbReference type="EMBL" id="NBI29786.1"/>
    </source>
</evidence>
<name>A0A6N9Q4M8_9BACL</name>
<protein>
    <submittedName>
        <fullName evidence="3">Thioesterase</fullName>
    </submittedName>
</protein>
<dbReference type="OrthoDB" id="2213423at2"/>
<dbReference type="InterPro" id="IPR012223">
    <property type="entry name" value="TEII"/>
</dbReference>
<dbReference type="PANTHER" id="PTHR11487:SF0">
    <property type="entry name" value="S-ACYL FATTY ACID SYNTHASE THIOESTERASE, MEDIUM CHAIN"/>
    <property type="match status" value="1"/>
</dbReference>
<dbReference type="EMBL" id="SIJB01000027">
    <property type="protein sequence ID" value="NBI29786.1"/>
    <property type="molecule type" value="Genomic_DNA"/>
</dbReference>
<dbReference type="Proteomes" id="UP000448943">
    <property type="component" value="Unassembled WGS sequence"/>
</dbReference>
<dbReference type="PANTHER" id="PTHR11487">
    <property type="entry name" value="THIOESTERASE"/>
    <property type="match status" value="1"/>
</dbReference>
<accession>A0A6N9Q4M8</accession>
<dbReference type="GO" id="GO:0008610">
    <property type="term" value="P:lipid biosynthetic process"/>
    <property type="evidence" value="ECO:0007669"/>
    <property type="project" value="TreeGrafter"/>
</dbReference>
<dbReference type="Gene3D" id="3.40.50.1820">
    <property type="entry name" value="alpha/beta hydrolase"/>
    <property type="match status" value="1"/>
</dbReference>
<dbReference type="RefSeq" id="WP_160646588.1">
    <property type="nucleotide sequence ID" value="NZ_SIJB01000027.1"/>
</dbReference>
<dbReference type="InterPro" id="IPR029058">
    <property type="entry name" value="AB_hydrolase_fold"/>
</dbReference>
<proteinExistence type="inferred from homology"/>
<organism evidence="3 4">
    <name type="scientific">Chengkuizengella marina</name>
    <dbReference type="NCBI Taxonomy" id="2507566"/>
    <lineage>
        <taxon>Bacteria</taxon>
        <taxon>Bacillati</taxon>
        <taxon>Bacillota</taxon>
        <taxon>Bacilli</taxon>
        <taxon>Bacillales</taxon>
        <taxon>Paenibacillaceae</taxon>
        <taxon>Chengkuizengella</taxon>
    </lineage>
</organism>
<sequence>MMKLFCFPYAGGSSAIYNKWKRYFNNQSIEIVPIELAGRGTRMGEPLYDNLNEAVEDVYKWISKQIDSTPYALFGHSMGSKIAYELYYKLINLNHNEPEMIFFSGSSAPHSKKTDKQQVHLLPNDEFKREVLDLGGTSEEIFDNRQLAELFVPIIREDYKIVETYQYKEKQNKINCKTVVLYGLQDKYIDIIKEWDELTDLPSTYHFINGGHFFIQENIEKTIEAVKSHLFINNPQR</sequence>
<dbReference type="InterPro" id="IPR001031">
    <property type="entry name" value="Thioesterase"/>
</dbReference>
<evidence type="ECO:0000259" key="2">
    <source>
        <dbReference type="Pfam" id="PF00975"/>
    </source>
</evidence>
<dbReference type="Pfam" id="PF00975">
    <property type="entry name" value="Thioesterase"/>
    <property type="match status" value="1"/>
</dbReference>
<gene>
    <name evidence="3" type="ORF">ERL59_12540</name>
</gene>
<dbReference type="AlphaFoldDB" id="A0A6N9Q4M8"/>
<comment type="similarity">
    <text evidence="1">Belongs to the thioesterase family.</text>
</comment>
<evidence type="ECO:0000313" key="4">
    <source>
        <dbReference type="Proteomes" id="UP000448943"/>
    </source>
</evidence>
<evidence type="ECO:0000256" key="1">
    <source>
        <dbReference type="ARBA" id="ARBA00007169"/>
    </source>
</evidence>
<dbReference type="SUPFAM" id="SSF53474">
    <property type="entry name" value="alpha/beta-Hydrolases"/>
    <property type="match status" value="1"/>
</dbReference>
<keyword evidence="4" id="KW-1185">Reference proteome</keyword>
<comment type="caution">
    <text evidence="3">The sequence shown here is derived from an EMBL/GenBank/DDBJ whole genome shotgun (WGS) entry which is preliminary data.</text>
</comment>
<feature type="domain" description="Thioesterase" evidence="2">
    <location>
        <begin position="3"/>
        <end position="227"/>
    </location>
</feature>
<reference evidence="3 4" key="1">
    <citation type="submission" date="2019-01" db="EMBL/GenBank/DDBJ databases">
        <title>Chengkuizengella sp. nov., isolated from deep-sea sediment of East Pacific Ocean.</title>
        <authorList>
            <person name="Yang J."/>
            <person name="Lai Q."/>
            <person name="Shao Z."/>
        </authorList>
    </citation>
    <scope>NUCLEOTIDE SEQUENCE [LARGE SCALE GENOMIC DNA]</scope>
    <source>
        <strain evidence="3 4">YPA3-1-1</strain>
    </source>
</reference>